<dbReference type="EMBL" id="JAMDKS010000001">
    <property type="protein sequence ID" value="MEE6111748.1"/>
    <property type="molecule type" value="Genomic_DNA"/>
</dbReference>
<evidence type="ECO:0000256" key="1">
    <source>
        <dbReference type="SAM" id="MobiDB-lite"/>
    </source>
</evidence>
<feature type="region of interest" description="Disordered" evidence="1">
    <location>
        <begin position="133"/>
        <end position="154"/>
    </location>
</feature>
<organism evidence="2 3">
    <name type="scientific">Avibacterium paragallinarum</name>
    <name type="common">Haemophilus gallinarum</name>
    <dbReference type="NCBI Taxonomy" id="728"/>
    <lineage>
        <taxon>Bacteria</taxon>
        <taxon>Pseudomonadati</taxon>
        <taxon>Pseudomonadota</taxon>
        <taxon>Gammaproteobacteria</taxon>
        <taxon>Pasteurellales</taxon>
        <taxon>Pasteurellaceae</taxon>
        <taxon>Avibacterium</taxon>
    </lineage>
</organism>
<accession>A0ABU7QLT8</accession>
<comment type="caution">
    <text evidence="2">The sequence shown here is derived from an EMBL/GenBank/DDBJ whole genome shotgun (WGS) entry which is preliminary data.</text>
</comment>
<dbReference type="InterPro" id="IPR006441">
    <property type="entry name" value="Phage_P2_GpN"/>
</dbReference>
<sequence>MRNETKQKFNAYVARIAELNGVTVDDVKEKFTVTPSVEQKLVEKVLLSSQFLQWINVVRDPLMEAELVGLEVAAAIASTTDTNRKDRETKDISSMSGRRYKCEQVNFDTHIADRSFHIGANYPISGLASDTLARTSHQRKSAQNPVAKGLSKPK</sequence>
<name>A0ABU7QLT8_AVIPA</name>
<evidence type="ECO:0000313" key="3">
    <source>
        <dbReference type="Proteomes" id="UP001352533"/>
    </source>
</evidence>
<protein>
    <submittedName>
        <fullName evidence="2">Phage major capsid protein, P2 family</fullName>
    </submittedName>
</protein>
<proteinExistence type="predicted"/>
<gene>
    <name evidence="2" type="ORF">M5S25_00765</name>
</gene>
<evidence type="ECO:0000313" key="2">
    <source>
        <dbReference type="EMBL" id="MEE6111748.1"/>
    </source>
</evidence>
<reference evidence="2 3" key="1">
    <citation type="journal article" date="2022" name="Front. Microbiol.">
        <title>Commensal bacteria contribute to the growth of multidrug-resistant Avibacterium paragallinarum in chickens.</title>
        <authorList>
            <person name="Zhu J."/>
            <person name="Chen Y."/>
            <person name="Wu Y."/>
            <person name="Wang Y."/>
            <person name="Zhu K."/>
        </authorList>
    </citation>
    <scope>NUCLEOTIDE SEQUENCE [LARGE SCALE GENOMIC DNA]</scope>
    <source>
        <strain evidence="2 3">AV12</strain>
    </source>
</reference>
<dbReference type="RefSeq" id="WP_194750159.1">
    <property type="nucleotide sequence ID" value="NZ_JACEWB010000001.1"/>
</dbReference>
<keyword evidence="3" id="KW-1185">Reference proteome</keyword>
<dbReference type="Pfam" id="PF05125">
    <property type="entry name" value="Phage_cap_P2"/>
    <property type="match status" value="1"/>
</dbReference>
<dbReference type="Proteomes" id="UP001352533">
    <property type="component" value="Unassembled WGS sequence"/>
</dbReference>